<dbReference type="EMBL" id="HBIB01011046">
    <property type="protein sequence ID" value="CAE0244956.1"/>
    <property type="molecule type" value="Transcribed_RNA"/>
</dbReference>
<organism evidence="2">
    <name type="scientific">Palpitomonas bilix</name>
    <dbReference type="NCBI Taxonomy" id="652834"/>
    <lineage>
        <taxon>Eukaryota</taxon>
        <taxon>Eukaryota incertae sedis</taxon>
    </lineage>
</organism>
<dbReference type="AlphaFoldDB" id="A0A7S3G3Y7"/>
<sequence>MKVTAVVAFALLAAAAAMPISSSHHHKYDILKCYSGIEEEPCGDGHIQAHCAYAPKNWPTCVVGPCPHEYECCDKDGCNPPKYDKLSCYVNDEKEPCGNGLQKAYCAYNPAGEPTCLLGECLDGYKCCDTDDCNKPRWHAEELKKSYDMLTCFDGPYKRLCGDGFHEAHCAYHEIDGSEIPTCVEGSCPKNFKCCDKDECNPPKGEVLECYYGDKKVPCGDGVQNAHCAYYTETSFPTCVVGSCRDGFDCCDTNLCNAPKLPVLECYYGESEKVPCGDGVYPAHCAYAPNGMPTCVVQECPYGFDCCDKNLCNPPKKH</sequence>
<name>A0A7S3G3Y7_9EUKA</name>
<evidence type="ECO:0000256" key="1">
    <source>
        <dbReference type="SAM" id="SignalP"/>
    </source>
</evidence>
<evidence type="ECO:0000313" key="2">
    <source>
        <dbReference type="EMBL" id="CAE0244956.1"/>
    </source>
</evidence>
<feature type="signal peptide" evidence="1">
    <location>
        <begin position="1"/>
        <end position="17"/>
    </location>
</feature>
<feature type="chain" id="PRO_5031504947" evidence="1">
    <location>
        <begin position="18"/>
        <end position="318"/>
    </location>
</feature>
<proteinExistence type="predicted"/>
<accession>A0A7S3G3Y7</accession>
<gene>
    <name evidence="2" type="ORF">PBIL07802_LOCUS7136</name>
</gene>
<reference evidence="2" key="1">
    <citation type="submission" date="2021-01" db="EMBL/GenBank/DDBJ databases">
        <authorList>
            <person name="Corre E."/>
            <person name="Pelletier E."/>
            <person name="Niang G."/>
            <person name="Scheremetjew M."/>
            <person name="Finn R."/>
            <person name="Kale V."/>
            <person name="Holt S."/>
            <person name="Cochrane G."/>
            <person name="Meng A."/>
            <person name="Brown T."/>
            <person name="Cohen L."/>
        </authorList>
    </citation>
    <scope>NUCLEOTIDE SEQUENCE</scope>
    <source>
        <strain evidence="2">NIES-2562</strain>
    </source>
</reference>
<protein>
    <submittedName>
        <fullName evidence="2">Uncharacterized protein</fullName>
    </submittedName>
</protein>
<keyword evidence="1" id="KW-0732">Signal</keyword>